<evidence type="ECO:0008006" key="5">
    <source>
        <dbReference type="Google" id="ProtNLM"/>
    </source>
</evidence>
<name>A0A3N4VJ63_9GAMM</name>
<keyword evidence="2" id="KW-1133">Transmembrane helix</keyword>
<sequence>MFSAADLIHAVQRRLLLVAPHRRRPPGEFPPGWAAWFASMRERAGAVTGAPAEAFVEAFLQRPPAVPPPRVGDLSRWQAFTRLWRQGWHPADYRDRRLSWAAALVTALWHLLFGALLLYLMYLRYAQVGEPPQGEDVVQVEFVGAGTPQEPGGGAPPSEQAQPAAPSPAQPPTRPQSPASRPAGAVPPPALPQPALEAPLPDVPQREVPEPQLPATPAPEQPVTVSEPTPQAPEVFVLPPTRRRPPEPRIEAPRLSAPSPALAQREVAEPVQPIRRELPRPELAAPSLDAPEPQVREREVAAPLPRPAVRPLDTPPLPVPELRAAAPPVRTAEVPMPSPPSAGPPRAAASQAAPAATPAATPPATAAPAPAAAPRPGDPGAGPRPAPAPGSWSTPARSDDWGASTRNSPGAQRGTPPGLYDRDGSVRVPEPSGSASPGMPPGTITQEIKDLDRAGTWLKRKPNDYEPTSFDRYWVPNETLLAEWVRKGIEEVSIPLPGTNKRIQCIVSLLAFGGACGLSDPNLNEQPATARPPPDIPFKPELQEDNGSVRR</sequence>
<feature type="compositionally biased region" description="Low complexity" evidence="1">
    <location>
        <begin position="344"/>
        <end position="370"/>
    </location>
</feature>
<feature type="compositionally biased region" description="Pro residues" evidence="1">
    <location>
        <begin position="371"/>
        <end position="388"/>
    </location>
</feature>
<comment type="caution">
    <text evidence="3">The sequence shown here is derived from an EMBL/GenBank/DDBJ whole genome shotgun (WGS) entry which is preliminary data.</text>
</comment>
<reference evidence="3 4" key="1">
    <citation type="submission" date="2018-11" db="EMBL/GenBank/DDBJ databases">
        <title>Genomic Encyclopedia of Type Strains, Phase IV (KMG-IV): sequencing the most valuable type-strain genomes for metagenomic binning, comparative biology and taxonomic classification.</title>
        <authorList>
            <person name="Goeker M."/>
        </authorList>
    </citation>
    <scope>NUCLEOTIDE SEQUENCE [LARGE SCALE GENOMIC DNA]</scope>
    <source>
        <strain evidence="3 4">DSM 25623</strain>
    </source>
</reference>
<protein>
    <recommendedName>
        <fullName evidence="5">Transmembrane repetitive protein</fullName>
    </recommendedName>
</protein>
<evidence type="ECO:0000313" key="4">
    <source>
        <dbReference type="Proteomes" id="UP000269708"/>
    </source>
</evidence>
<feature type="region of interest" description="Disordered" evidence="1">
    <location>
        <begin position="145"/>
        <end position="468"/>
    </location>
</feature>
<evidence type="ECO:0000313" key="3">
    <source>
        <dbReference type="EMBL" id="RPE81733.1"/>
    </source>
</evidence>
<organism evidence="3 4">
    <name type="scientific">Vulcaniibacterium tengchongense</name>
    <dbReference type="NCBI Taxonomy" id="1273429"/>
    <lineage>
        <taxon>Bacteria</taxon>
        <taxon>Pseudomonadati</taxon>
        <taxon>Pseudomonadota</taxon>
        <taxon>Gammaproteobacteria</taxon>
        <taxon>Lysobacterales</taxon>
        <taxon>Lysobacteraceae</taxon>
        <taxon>Vulcaniibacterium</taxon>
    </lineage>
</organism>
<keyword evidence="4" id="KW-1185">Reference proteome</keyword>
<dbReference type="Proteomes" id="UP000269708">
    <property type="component" value="Unassembled WGS sequence"/>
</dbReference>
<dbReference type="AlphaFoldDB" id="A0A3N4VJ63"/>
<feature type="compositionally biased region" description="Low complexity" evidence="1">
    <location>
        <begin position="253"/>
        <end position="263"/>
    </location>
</feature>
<feature type="region of interest" description="Disordered" evidence="1">
    <location>
        <begin position="518"/>
        <end position="551"/>
    </location>
</feature>
<proteinExistence type="predicted"/>
<evidence type="ECO:0000256" key="1">
    <source>
        <dbReference type="SAM" id="MobiDB-lite"/>
    </source>
</evidence>
<keyword evidence="2" id="KW-0472">Membrane</keyword>
<dbReference type="RefSeq" id="WP_123769260.1">
    <property type="nucleotide sequence ID" value="NZ_RKQN01000001.1"/>
</dbReference>
<evidence type="ECO:0000256" key="2">
    <source>
        <dbReference type="SAM" id="Phobius"/>
    </source>
</evidence>
<gene>
    <name evidence="3" type="ORF">EDC50_0930</name>
</gene>
<feature type="compositionally biased region" description="Pro residues" evidence="1">
    <location>
        <begin position="165"/>
        <end position="175"/>
    </location>
</feature>
<feature type="compositionally biased region" description="Pro residues" evidence="1">
    <location>
        <begin position="211"/>
        <end position="220"/>
    </location>
</feature>
<dbReference type="EMBL" id="RKQN01000001">
    <property type="protein sequence ID" value="RPE81733.1"/>
    <property type="molecule type" value="Genomic_DNA"/>
</dbReference>
<accession>A0A3N4VJ63</accession>
<keyword evidence="2" id="KW-0812">Transmembrane</keyword>
<feature type="transmembrane region" description="Helical" evidence="2">
    <location>
        <begin position="98"/>
        <end position="122"/>
    </location>
</feature>
<feature type="compositionally biased region" description="Pro residues" evidence="1">
    <location>
        <begin position="304"/>
        <end position="319"/>
    </location>
</feature>